<name>A0A917KIH6_9ACTN</name>
<proteinExistence type="predicted"/>
<reference evidence="1" key="2">
    <citation type="submission" date="2020-09" db="EMBL/GenBank/DDBJ databases">
        <authorList>
            <person name="Sun Q."/>
            <person name="Ohkuma M."/>
        </authorList>
    </citation>
    <scope>NUCLEOTIDE SEQUENCE</scope>
    <source>
        <strain evidence="1">JCM 3086</strain>
    </source>
</reference>
<accession>A0A917KIH6</accession>
<comment type="caution">
    <text evidence="1">The sequence shown here is derived from an EMBL/GenBank/DDBJ whole genome shotgun (WGS) entry which is preliminary data.</text>
</comment>
<dbReference type="EMBL" id="BMQA01000005">
    <property type="protein sequence ID" value="GGJ11133.1"/>
    <property type="molecule type" value="Genomic_DNA"/>
</dbReference>
<dbReference type="AlphaFoldDB" id="A0A917KIH6"/>
<evidence type="ECO:0000313" key="2">
    <source>
        <dbReference type="Proteomes" id="UP000657574"/>
    </source>
</evidence>
<protein>
    <submittedName>
        <fullName evidence="1">Uncharacterized protein</fullName>
    </submittedName>
</protein>
<organism evidence="1 2">
    <name type="scientific">Streptomyces brasiliensis</name>
    <dbReference type="NCBI Taxonomy" id="1954"/>
    <lineage>
        <taxon>Bacteria</taxon>
        <taxon>Bacillati</taxon>
        <taxon>Actinomycetota</taxon>
        <taxon>Actinomycetes</taxon>
        <taxon>Kitasatosporales</taxon>
        <taxon>Streptomycetaceae</taxon>
        <taxon>Streptomyces</taxon>
    </lineage>
</organism>
<sequence length="254" mass="26968">MTSELSSQAAAHALESIQIVSSYQGGHALVAHLSWASPSNPSDASLYIRPYLGGGWTAKGAVEPSVAPNSTTTMTAQRHRDAKFGEAKLSLHHSGQTHAYVGPREKQFRLPPIQGPRLDDPSGGHIATITCFDLAGLPMLDRPLSTAGPQVDVVAPAPGEETSRLHVALFSGTDEEAMSARYPFLRSAPVLRFDRMGMEKPLFFGLRARHFPGNPQPGPGVSVMGGWGPGAQEEEAIGLVSVWVGPDEQAASGW</sequence>
<keyword evidence="2" id="KW-1185">Reference proteome</keyword>
<dbReference type="Proteomes" id="UP000657574">
    <property type="component" value="Unassembled WGS sequence"/>
</dbReference>
<gene>
    <name evidence="1" type="ORF">GCM10010121_021870</name>
</gene>
<evidence type="ECO:0000313" key="1">
    <source>
        <dbReference type="EMBL" id="GGJ11133.1"/>
    </source>
</evidence>
<reference evidence="1" key="1">
    <citation type="journal article" date="2014" name="Int. J. Syst. Evol. Microbiol.">
        <title>Complete genome sequence of Corynebacterium casei LMG S-19264T (=DSM 44701T), isolated from a smear-ripened cheese.</title>
        <authorList>
            <consortium name="US DOE Joint Genome Institute (JGI-PGF)"/>
            <person name="Walter F."/>
            <person name="Albersmeier A."/>
            <person name="Kalinowski J."/>
            <person name="Ruckert C."/>
        </authorList>
    </citation>
    <scope>NUCLEOTIDE SEQUENCE</scope>
    <source>
        <strain evidence="1">JCM 3086</strain>
    </source>
</reference>